<comment type="caution">
    <text evidence="1">The sequence shown here is derived from an EMBL/GenBank/DDBJ whole genome shotgun (WGS) entry which is preliminary data.</text>
</comment>
<name>A0AAE0D5Z6_COLKA</name>
<protein>
    <submittedName>
        <fullName evidence="1">Upf0665 family protein c</fullName>
    </submittedName>
</protein>
<organism evidence="1 2">
    <name type="scientific">Colletotrichum kahawae</name>
    <name type="common">Coffee berry disease fungus</name>
    <dbReference type="NCBI Taxonomy" id="34407"/>
    <lineage>
        <taxon>Eukaryota</taxon>
        <taxon>Fungi</taxon>
        <taxon>Dikarya</taxon>
        <taxon>Ascomycota</taxon>
        <taxon>Pezizomycotina</taxon>
        <taxon>Sordariomycetes</taxon>
        <taxon>Hypocreomycetidae</taxon>
        <taxon>Glomerellales</taxon>
        <taxon>Glomerellaceae</taxon>
        <taxon>Colletotrichum</taxon>
        <taxon>Colletotrichum gloeosporioides species complex</taxon>
    </lineage>
</organism>
<dbReference type="GO" id="GO:0008757">
    <property type="term" value="F:S-adenosylmethionine-dependent methyltransferase activity"/>
    <property type="evidence" value="ECO:0007669"/>
    <property type="project" value="UniProtKB-ARBA"/>
</dbReference>
<dbReference type="EMBL" id="VYYT01000193">
    <property type="protein sequence ID" value="KAK2758130.1"/>
    <property type="molecule type" value="Genomic_DNA"/>
</dbReference>
<gene>
    <name evidence="1" type="ORF">CKAH01_16895</name>
</gene>
<dbReference type="PANTHER" id="PTHR14614:SF132">
    <property type="entry name" value="PROTEIN-LYSINE METHYLTRANSFERASE C42C1.13"/>
    <property type="match status" value="1"/>
</dbReference>
<proteinExistence type="predicted"/>
<dbReference type="SUPFAM" id="SSF53335">
    <property type="entry name" value="S-adenosyl-L-methionine-dependent methyltransferases"/>
    <property type="match status" value="1"/>
</dbReference>
<dbReference type="AlphaFoldDB" id="A0AAE0D5Z6"/>
<sequence>MHYIRLLRAPKLTFHFQEGKKNPWSLNLVLTVTTDLGDSFLAHDEPVKIKVALGWENPRNAKQKPVPMTLAGEKTLQWTSGMRVLKADFPAQHLKPERNLPPGETPMRVYIAAGSGLSAETAADVSMAGFNGEDGKIVPLWADVDVPIQGYKAYGDTPIAPTTCFRRLRLGSEHHPYIEVEEDFGESIARHVWDAGMMVVSRLWLLCNGDSGTAAGHPLGMRTLKSLLFGNKSVNILELGCGVGIFGLGLAHMLGRETMSRKGRLVITDLSEAEERVLSNIELSRNNYTEPQFEELDWDEGRDGSFGPLVEDTHWDLVVLSDCTYNADALPSLIDTWSAIHKQNNAMAEERPVVTRVLVAMKVRHADEDRLWELVKKDGWAVTEKAAMPLPMLGGEPQEIFLYLFENRRRMLPEGYA</sequence>
<dbReference type="GO" id="GO:0005829">
    <property type="term" value="C:cytosol"/>
    <property type="evidence" value="ECO:0007669"/>
    <property type="project" value="TreeGrafter"/>
</dbReference>
<dbReference type="Pfam" id="PF10294">
    <property type="entry name" value="Methyltransf_16"/>
    <property type="match status" value="1"/>
</dbReference>
<dbReference type="PANTHER" id="PTHR14614">
    <property type="entry name" value="HEPATOCELLULAR CARCINOMA-ASSOCIATED ANTIGEN"/>
    <property type="match status" value="1"/>
</dbReference>
<dbReference type="InterPro" id="IPR029063">
    <property type="entry name" value="SAM-dependent_MTases_sf"/>
</dbReference>
<evidence type="ECO:0000313" key="2">
    <source>
        <dbReference type="Proteomes" id="UP001281614"/>
    </source>
</evidence>
<evidence type="ECO:0000313" key="1">
    <source>
        <dbReference type="EMBL" id="KAK2758130.1"/>
    </source>
</evidence>
<dbReference type="Proteomes" id="UP001281614">
    <property type="component" value="Unassembled WGS sequence"/>
</dbReference>
<keyword evidence="2" id="KW-1185">Reference proteome</keyword>
<dbReference type="Gene3D" id="3.40.50.150">
    <property type="entry name" value="Vaccinia Virus protein VP39"/>
    <property type="match status" value="1"/>
</dbReference>
<dbReference type="InterPro" id="IPR019410">
    <property type="entry name" value="Methyltransf_16"/>
</dbReference>
<dbReference type="CDD" id="cd02440">
    <property type="entry name" value="AdoMet_MTases"/>
    <property type="match status" value="1"/>
</dbReference>
<reference evidence="1" key="1">
    <citation type="submission" date="2023-02" db="EMBL/GenBank/DDBJ databases">
        <title>Colletotrichum kahawae CIFC_Que2 genome sequencing and assembly.</title>
        <authorList>
            <person name="Baroncelli R."/>
        </authorList>
    </citation>
    <scope>NUCLEOTIDE SEQUENCE</scope>
    <source>
        <strain evidence="1">CIFC_Que2</strain>
    </source>
</reference>
<accession>A0AAE0D5Z6</accession>